<reference evidence="1" key="1">
    <citation type="journal article" date="2020" name="Stud. Mycol.">
        <title>101 Dothideomycetes genomes: a test case for predicting lifestyles and emergence of pathogens.</title>
        <authorList>
            <person name="Haridas S."/>
            <person name="Albert R."/>
            <person name="Binder M."/>
            <person name="Bloem J."/>
            <person name="Labutti K."/>
            <person name="Salamov A."/>
            <person name="Andreopoulos B."/>
            <person name="Baker S."/>
            <person name="Barry K."/>
            <person name="Bills G."/>
            <person name="Bluhm B."/>
            <person name="Cannon C."/>
            <person name="Castanera R."/>
            <person name="Culley D."/>
            <person name="Daum C."/>
            <person name="Ezra D."/>
            <person name="Gonzalez J."/>
            <person name="Henrissat B."/>
            <person name="Kuo A."/>
            <person name="Liang C."/>
            <person name="Lipzen A."/>
            <person name="Lutzoni F."/>
            <person name="Magnuson J."/>
            <person name="Mondo S."/>
            <person name="Nolan M."/>
            <person name="Ohm R."/>
            <person name="Pangilinan J."/>
            <person name="Park H.-J."/>
            <person name="Ramirez L."/>
            <person name="Alfaro M."/>
            <person name="Sun H."/>
            <person name="Tritt A."/>
            <person name="Yoshinaga Y."/>
            <person name="Zwiers L.-H."/>
            <person name="Turgeon B."/>
            <person name="Goodwin S."/>
            <person name="Spatafora J."/>
            <person name="Crous P."/>
            <person name="Grigoriev I."/>
        </authorList>
    </citation>
    <scope>NUCLEOTIDE SEQUENCE</scope>
    <source>
        <strain evidence="1">CBS 113818</strain>
    </source>
</reference>
<gene>
    <name evidence="1" type="ORF">CC86DRAFT_426324</name>
</gene>
<organism evidence="1 2">
    <name type="scientific">Ophiobolus disseminans</name>
    <dbReference type="NCBI Taxonomy" id="1469910"/>
    <lineage>
        <taxon>Eukaryota</taxon>
        <taxon>Fungi</taxon>
        <taxon>Dikarya</taxon>
        <taxon>Ascomycota</taxon>
        <taxon>Pezizomycotina</taxon>
        <taxon>Dothideomycetes</taxon>
        <taxon>Pleosporomycetidae</taxon>
        <taxon>Pleosporales</taxon>
        <taxon>Pleosporineae</taxon>
        <taxon>Phaeosphaeriaceae</taxon>
        <taxon>Ophiobolus</taxon>
    </lineage>
</organism>
<evidence type="ECO:0000313" key="1">
    <source>
        <dbReference type="EMBL" id="KAF2821813.1"/>
    </source>
</evidence>
<evidence type="ECO:0000313" key="2">
    <source>
        <dbReference type="Proteomes" id="UP000799424"/>
    </source>
</evidence>
<dbReference type="EMBL" id="MU006236">
    <property type="protein sequence ID" value="KAF2821813.1"/>
    <property type="molecule type" value="Genomic_DNA"/>
</dbReference>
<dbReference type="AlphaFoldDB" id="A0A6A6ZM15"/>
<accession>A0A6A6ZM15</accession>
<keyword evidence="2" id="KW-1185">Reference proteome</keyword>
<dbReference type="Proteomes" id="UP000799424">
    <property type="component" value="Unassembled WGS sequence"/>
</dbReference>
<name>A0A6A6ZM15_9PLEO</name>
<protein>
    <submittedName>
        <fullName evidence="1">Uncharacterized protein</fullName>
    </submittedName>
</protein>
<proteinExistence type="predicted"/>
<sequence>MSTGASDFERLGESSLTAQPNKHIDVTLSVSTTRELTSLVSGLNGYVQENCPAFSKFLDLPLEFREKIYMQHLVVQNFRYLPHRVKQTMRSLGAWTSTYGSIHYWLCIIVDCTYDTNFPLILALFMPDVTRTCHRVRAEVFRVMLRHSEKVVAQGRGGVDYTTRFLDSFEGAWPFEIIHTLHFAKFETFGADKNTALELLARCPNVRTLILAFSAASLCQTKSETWPPELRLLDDILDIHDIRRIGDCNALRRVRLEFLTDFAEMEMWGWYLPMDWNASDYTSTLTELGRWILEFSRERGSDVKVGTAYRIWGEKWIGDMGETEIV</sequence>